<dbReference type="Gene3D" id="1.25.40.10">
    <property type="entry name" value="Tetratricopeptide repeat domain"/>
    <property type="match status" value="2"/>
</dbReference>
<evidence type="ECO:0000313" key="3">
    <source>
        <dbReference type="Proteomes" id="UP001153069"/>
    </source>
</evidence>
<evidence type="ECO:0000256" key="1">
    <source>
        <dbReference type="SAM" id="MobiDB-lite"/>
    </source>
</evidence>
<sequence>MGATASKPEDVVVEEGTSDDGNDTDCSGEKNQDSKGIPESQRGLEPEGRFLFELSSDDDDSDMYPGEDDFPKSGVRLSHLAEFIEACGGKQELEGMTTTDICEKFVKPWTEETQTSFCDWLSINEHPAVGKANVFISHAWKCKFLDVMDAVVTHMEQRSNIKNDDPIIWFCLFSNNQHAAKVLDFEWFHYSFKSAVEEIGHTVMVLSPWNDPLPFQRAWCIWEVYCSATRDCPFEIAMSETDRLQFLNDVTHDTNGAMNRMLATVRAEQSQCFLDEDRAMIFEATEQTIGFSKINSMVFERYRSWANEVSTDAMLKSMSTLGLLYQGQGHYDKASHFLQDCVGKATKDLGQTHPHTLKCTNDLACVYMDQGRYGDSKDLCPELQPSSRVSFEAVPGKEDSPSWGGDHPETLASMNRLGAVYMRLKKYDLAKRTFQDCLERRQSVLGENHPDTLSSVNNLAVLYMRQGENNTALVLLEQCLSKRQEILGEDHPDTLTLLNNVASLNAEQGDFEKAAMLLDACCEKRKAILGEAHPDTRAATDNLEFLSRRQEGNVGDSGSVSYTVEEKGLDNVSVCSVIKSVCSVVRVGSNAGSVVRVGSTTTGSVVRMASSVKNDNSSVVSGLRNTGGGGSVVSGLRNGSAFSGQRNDNSVVSGLRNRGGSVVSGLRSGIGSVYSGLRNKAVNHDTPNQTVPVPAEIQISVAEEGAEDMSGGEDPPAEAAQEADDSEKQQRKKKPIHWMMKRIKGK</sequence>
<dbReference type="AlphaFoldDB" id="A0A9N8HGY3"/>
<feature type="compositionally biased region" description="Acidic residues" evidence="1">
    <location>
        <begin position="11"/>
        <end position="23"/>
    </location>
</feature>
<keyword evidence="3" id="KW-1185">Reference proteome</keyword>
<dbReference type="EMBL" id="CAICTM010000532">
    <property type="protein sequence ID" value="CAB9512382.1"/>
    <property type="molecule type" value="Genomic_DNA"/>
</dbReference>
<reference evidence="2" key="1">
    <citation type="submission" date="2020-06" db="EMBL/GenBank/DDBJ databases">
        <authorList>
            <consortium name="Plant Systems Biology data submission"/>
        </authorList>
    </citation>
    <scope>NUCLEOTIDE SEQUENCE</scope>
    <source>
        <strain evidence="2">D6</strain>
    </source>
</reference>
<dbReference type="Proteomes" id="UP001153069">
    <property type="component" value="Unassembled WGS sequence"/>
</dbReference>
<dbReference type="InterPro" id="IPR053137">
    <property type="entry name" value="NLR-like"/>
</dbReference>
<protein>
    <submittedName>
        <fullName evidence="2">Kinesin light chain</fullName>
    </submittedName>
</protein>
<dbReference type="InterPro" id="IPR019734">
    <property type="entry name" value="TPR_rpt"/>
</dbReference>
<dbReference type="OrthoDB" id="43776at2759"/>
<proteinExistence type="predicted"/>
<evidence type="ECO:0000313" key="2">
    <source>
        <dbReference type="EMBL" id="CAB9512382.1"/>
    </source>
</evidence>
<feature type="region of interest" description="Disordered" evidence="1">
    <location>
        <begin position="1"/>
        <end position="49"/>
    </location>
</feature>
<dbReference type="SUPFAM" id="SSF48452">
    <property type="entry name" value="TPR-like"/>
    <property type="match status" value="2"/>
</dbReference>
<dbReference type="InterPro" id="IPR011990">
    <property type="entry name" value="TPR-like_helical_dom_sf"/>
</dbReference>
<dbReference type="SMART" id="SM00028">
    <property type="entry name" value="TPR"/>
    <property type="match status" value="4"/>
</dbReference>
<dbReference type="Pfam" id="PF13374">
    <property type="entry name" value="TPR_10"/>
    <property type="match status" value="2"/>
</dbReference>
<accession>A0A9N8HGY3</accession>
<feature type="region of interest" description="Disordered" evidence="1">
    <location>
        <begin position="390"/>
        <end position="409"/>
    </location>
</feature>
<organism evidence="2 3">
    <name type="scientific">Seminavis robusta</name>
    <dbReference type="NCBI Taxonomy" id="568900"/>
    <lineage>
        <taxon>Eukaryota</taxon>
        <taxon>Sar</taxon>
        <taxon>Stramenopiles</taxon>
        <taxon>Ochrophyta</taxon>
        <taxon>Bacillariophyta</taxon>
        <taxon>Bacillariophyceae</taxon>
        <taxon>Bacillariophycidae</taxon>
        <taxon>Naviculales</taxon>
        <taxon>Naviculaceae</taxon>
        <taxon>Seminavis</taxon>
    </lineage>
</organism>
<dbReference type="PANTHER" id="PTHR46082:SF6">
    <property type="entry name" value="AAA+ ATPASE DOMAIN-CONTAINING PROTEIN-RELATED"/>
    <property type="match status" value="1"/>
</dbReference>
<dbReference type="PANTHER" id="PTHR46082">
    <property type="entry name" value="ATP/GTP-BINDING PROTEIN-RELATED"/>
    <property type="match status" value="1"/>
</dbReference>
<feature type="compositionally biased region" description="Basic residues" evidence="1">
    <location>
        <begin position="730"/>
        <end position="746"/>
    </location>
</feature>
<name>A0A9N8HGY3_9STRA</name>
<comment type="caution">
    <text evidence="2">The sequence shown here is derived from an EMBL/GenBank/DDBJ whole genome shotgun (WGS) entry which is preliminary data.</text>
</comment>
<feature type="region of interest" description="Disordered" evidence="1">
    <location>
        <begin position="704"/>
        <end position="746"/>
    </location>
</feature>
<dbReference type="Pfam" id="PF13424">
    <property type="entry name" value="TPR_12"/>
    <property type="match status" value="1"/>
</dbReference>
<gene>
    <name evidence="2" type="ORF">SEMRO_533_G161670.1</name>
</gene>